<dbReference type="CDD" id="cd00090">
    <property type="entry name" value="HTH_ARSR"/>
    <property type="match status" value="1"/>
</dbReference>
<organism evidence="3 4">
    <name type="scientific">Ornithinibacillus massiliensis</name>
    <dbReference type="NCBI Taxonomy" id="1944633"/>
    <lineage>
        <taxon>Bacteria</taxon>
        <taxon>Bacillati</taxon>
        <taxon>Bacillota</taxon>
        <taxon>Bacilli</taxon>
        <taxon>Bacillales</taxon>
        <taxon>Bacillaceae</taxon>
        <taxon>Ornithinibacillus</taxon>
    </lineage>
</organism>
<name>A0ABS5MIA6_9BACI</name>
<keyword evidence="1" id="KW-0238">DNA-binding</keyword>
<dbReference type="SUPFAM" id="SSF46785">
    <property type="entry name" value="Winged helix' DNA-binding domain"/>
    <property type="match status" value="1"/>
</dbReference>
<evidence type="ECO:0000256" key="2">
    <source>
        <dbReference type="SAM" id="MobiDB-lite"/>
    </source>
</evidence>
<evidence type="ECO:0000313" key="4">
    <source>
        <dbReference type="Proteomes" id="UP000681870"/>
    </source>
</evidence>
<sequence>MDRKKLANDNVMEINWEQQKVLSNPLRARIVAYLYEQPMTPKQVADLVGKNHGTVYYHIQQLLKHDILEIESINMEKGIVEKYYRARARIYKNPEKVSPPGHMDGRTTNIYLSKKLVAQLSEELENLFFKYGHLSHKEKDTEEQSPYSIEFLIKESNEEEKE</sequence>
<dbReference type="Gene3D" id="1.10.10.10">
    <property type="entry name" value="Winged helix-like DNA-binding domain superfamily/Winged helix DNA-binding domain"/>
    <property type="match status" value="1"/>
</dbReference>
<keyword evidence="4" id="KW-1185">Reference proteome</keyword>
<dbReference type="EMBL" id="JAGXBY010000006">
    <property type="protein sequence ID" value="MBS3681808.1"/>
    <property type="molecule type" value="Genomic_DNA"/>
</dbReference>
<dbReference type="Pfam" id="PF12840">
    <property type="entry name" value="HTH_20"/>
    <property type="match status" value="1"/>
</dbReference>
<evidence type="ECO:0000313" key="3">
    <source>
        <dbReference type="EMBL" id="MBS3681808.1"/>
    </source>
</evidence>
<comment type="caution">
    <text evidence="3">The sequence shown here is derived from an EMBL/GenBank/DDBJ whole genome shotgun (WGS) entry which is preliminary data.</text>
</comment>
<gene>
    <name evidence="3" type="ORF">KGF86_16565</name>
</gene>
<protein>
    <submittedName>
        <fullName evidence="3">Helix-turn-helix transcriptional regulator</fullName>
    </submittedName>
</protein>
<feature type="region of interest" description="Disordered" evidence="2">
    <location>
        <begin position="139"/>
        <end position="162"/>
    </location>
</feature>
<accession>A0ABS5MIA6</accession>
<dbReference type="InterPro" id="IPR036388">
    <property type="entry name" value="WH-like_DNA-bd_sf"/>
</dbReference>
<dbReference type="InterPro" id="IPR036390">
    <property type="entry name" value="WH_DNA-bd_sf"/>
</dbReference>
<dbReference type="Proteomes" id="UP000681870">
    <property type="component" value="Unassembled WGS sequence"/>
</dbReference>
<dbReference type="InterPro" id="IPR011991">
    <property type="entry name" value="ArsR-like_HTH"/>
</dbReference>
<dbReference type="RefSeq" id="WP_211742480.1">
    <property type="nucleotide sequence ID" value="NZ_JAGXBY010000006.1"/>
</dbReference>
<proteinExistence type="predicted"/>
<reference evidence="3 4" key="1">
    <citation type="submission" date="2021-05" db="EMBL/GenBank/DDBJ databases">
        <title>Ornithinibacillus massiliensis sp. nov.</title>
        <authorList>
            <person name="Iwaza R."/>
            <person name="Lagier J.-C."/>
            <person name="Raoult D."/>
        </authorList>
    </citation>
    <scope>NUCLEOTIDE SEQUENCE [LARGE SCALE GENOMIC DNA]</scope>
    <source>
        <strain evidence="3 4">Marseille-P3601</strain>
    </source>
</reference>
<evidence type="ECO:0000256" key="1">
    <source>
        <dbReference type="ARBA" id="ARBA00023125"/>
    </source>
</evidence>